<organism evidence="1 2">
    <name type="scientific">Pelosinus propionicus DSM 13327</name>
    <dbReference type="NCBI Taxonomy" id="1123291"/>
    <lineage>
        <taxon>Bacteria</taxon>
        <taxon>Bacillati</taxon>
        <taxon>Bacillota</taxon>
        <taxon>Negativicutes</taxon>
        <taxon>Selenomonadales</taxon>
        <taxon>Sporomusaceae</taxon>
        <taxon>Pelosinus</taxon>
    </lineage>
</organism>
<keyword evidence="2" id="KW-1185">Reference proteome</keyword>
<accession>A0A1I4PIQ4</accession>
<dbReference type="AlphaFoldDB" id="A0A1I4PIQ4"/>
<name>A0A1I4PIQ4_9FIRM</name>
<dbReference type="EMBL" id="FOTS01000064">
    <property type="protein sequence ID" value="SFM27587.1"/>
    <property type="molecule type" value="Genomic_DNA"/>
</dbReference>
<gene>
    <name evidence="1" type="ORF">SAMN04490355_106437</name>
</gene>
<reference evidence="2" key="1">
    <citation type="submission" date="2016-10" db="EMBL/GenBank/DDBJ databases">
        <authorList>
            <person name="Varghese N."/>
            <person name="Submissions S."/>
        </authorList>
    </citation>
    <scope>NUCLEOTIDE SEQUENCE [LARGE SCALE GENOMIC DNA]</scope>
    <source>
        <strain evidence="2">DSM 13327</strain>
    </source>
</reference>
<evidence type="ECO:0000313" key="1">
    <source>
        <dbReference type="EMBL" id="SFM27587.1"/>
    </source>
</evidence>
<evidence type="ECO:0000313" key="2">
    <source>
        <dbReference type="Proteomes" id="UP000199520"/>
    </source>
</evidence>
<dbReference type="Proteomes" id="UP000199520">
    <property type="component" value="Unassembled WGS sequence"/>
</dbReference>
<proteinExistence type="predicted"/>
<protein>
    <submittedName>
        <fullName evidence="1">Uncharacterized protein</fullName>
    </submittedName>
</protein>
<sequence length="86" mass="9322">MPAAFFAAAWLLAMAKKKDHHSTVVEDGRPVRMFSVRRHLRSCTDCVILAKRPVSGSKNGAGKVSSPVPSCYCTTTTVQQCGEKVL</sequence>